<dbReference type="Pfam" id="PF03102">
    <property type="entry name" value="NeuB"/>
    <property type="match status" value="1"/>
</dbReference>
<dbReference type="NCBIfam" id="TIGR03569">
    <property type="entry name" value="NeuB_NnaB"/>
    <property type="match status" value="1"/>
</dbReference>
<keyword evidence="3" id="KW-1185">Reference proteome</keyword>
<dbReference type="Gene3D" id="3.90.1210.10">
    <property type="entry name" value="Antifreeze-like/N-acetylneuraminic acid synthase C-terminal domain"/>
    <property type="match status" value="1"/>
</dbReference>
<evidence type="ECO:0000313" key="2">
    <source>
        <dbReference type="EMBL" id="GAA0611248.1"/>
    </source>
</evidence>
<gene>
    <name evidence="2" type="primary">neuB</name>
    <name evidence="2" type="ORF">GCM10009422_02660</name>
</gene>
<sequence>MADRVLVIAEAGVNHDGSFDDACRLIDVAAEAGADIVKFQSGNPRNVMTQRAIKAAYQEHNTGSSGTQLEMVASLVLSREEHCGLADRCEKRGVRFMSTAFDIESLHFLAGLRMPAVKVPSGDLTWGSMLLEASRVGLPLIVSTGMATLEEVEDALAVIAFGLTREGVPAGKHDLQRAFQDGQAALRERVTLLHCTTEYPAPLAAINLRAMATLADAFDLPVGYSDHSLGQTVAVAAVARGASVIEKHFTLDRRRQGPDHLASAEPDELAAMIRSIREVESALGSVQKRPAPAEIGNIPIARRALVATRAVRRGETITADAVTAKRPADGLSPMEEWRLIGTIAERDYAFDDAFDPPSGDAAEAS</sequence>
<dbReference type="Gene3D" id="3.20.20.70">
    <property type="entry name" value="Aldolase class I"/>
    <property type="match status" value="1"/>
</dbReference>
<dbReference type="SUPFAM" id="SSF51269">
    <property type="entry name" value="AFP III-like domain"/>
    <property type="match status" value="1"/>
</dbReference>
<dbReference type="InterPro" id="IPR013132">
    <property type="entry name" value="PseI/NeuA/B-like_N"/>
</dbReference>
<accession>A0ABP3RPB2</accession>
<dbReference type="Proteomes" id="UP001501352">
    <property type="component" value="Unassembled WGS sequence"/>
</dbReference>
<comment type="caution">
    <text evidence="2">The sequence shown here is derived from an EMBL/GenBank/DDBJ whole genome shotgun (WGS) entry which is preliminary data.</text>
</comment>
<dbReference type="InterPro" id="IPR051690">
    <property type="entry name" value="PseI-like"/>
</dbReference>
<dbReference type="InterPro" id="IPR020007">
    <property type="entry name" value="NeuB/NeuA"/>
</dbReference>
<dbReference type="CDD" id="cd11615">
    <property type="entry name" value="SAF_NeuB_like"/>
    <property type="match status" value="1"/>
</dbReference>
<evidence type="ECO:0000259" key="1">
    <source>
        <dbReference type="PROSITE" id="PS50844"/>
    </source>
</evidence>
<dbReference type="InterPro" id="IPR013785">
    <property type="entry name" value="Aldolase_TIM"/>
</dbReference>
<dbReference type="InterPro" id="IPR057736">
    <property type="entry name" value="SAF_PseI/NeuA/NeuB"/>
</dbReference>
<dbReference type="PROSITE" id="PS50844">
    <property type="entry name" value="AFP_LIKE"/>
    <property type="match status" value="1"/>
</dbReference>
<dbReference type="EMBL" id="BAAAGA010000001">
    <property type="protein sequence ID" value="GAA0611248.1"/>
    <property type="molecule type" value="Genomic_DNA"/>
</dbReference>
<reference evidence="3" key="1">
    <citation type="journal article" date="2019" name="Int. J. Syst. Evol. Microbiol.">
        <title>The Global Catalogue of Microorganisms (GCM) 10K type strain sequencing project: providing services to taxonomists for standard genome sequencing and annotation.</title>
        <authorList>
            <consortium name="The Broad Institute Genomics Platform"/>
            <consortium name="The Broad Institute Genome Sequencing Center for Infectious Disease"/>
            <person name="Wu L."/>
            <person name="Ma J."/>
        </authorList>
    </citation>
    <scope>NUCLEOTIDE SEQUENCE [LARGE SCALE GENOMIC DNA]</scope>
    <source>
        <strain evidence="3">JCM 12928</strain>
    </source>
</reference>
<proteinExistence type="predicted"/>
<dbReference type="Pfam" id="PF08666">
    <property type="entry name" value="SAF"/>
    <property type="match status" value="1"/>
</dbReference>
<dbReference type="PANTHER" id="PTHR42966">
    <property type="entry name" value="N-ACETYLNEURAMINATE SYNTHASE"/>
    <property type="match status" value="1"/>
</dbReference>
<feature type="domain" description="AFP-like" evidence="1">
    <location>
        <begin position="304"/>
        <end position="354"/>
    </location>
</feature>
<name>A0ABP3RPB2_9CAUL</name>
<dbReference type="RefSeq" id="WP_343789193.1">
    <property type="nucleotide sequence ID" value="NZ_BAAAGA010000001.1"/>
</dbReference>
<evidence type="ECO:0000313" key="3">
    <source>
        <dbReference type="Proteomes" id="UP001501352"/>
    </source>
</evidence>
<dbReference type="InterPro" id="IPR036732">
    <property type="entry name" value="AFP_Neu5c_C_sf"/>
</dbReference>
<dbReference type="InterPro" id="IPR006190">
    <property type="entry name" value="SAF_AFP_Neu5Ac"/>
</dbReference>
<dbReference type="InterPro" id="IPR013974">
    <property type="entry name" value="SAF"/>
</dbReference>
<dbReference type="PANTHER" id="PTHR42966:SF1">
    <property type="entry name" value="SIALIC ACID SYNTHASE"/>
    <property type="match status" value="1"/>
</dbReference>
<organism evidence="2 3">
    <name type="scientific">Brevundimonas kwangchunensis</name>
    <dbReference type="NCBI Taxonomy" id="322163"/>
    <lineage>
        <taxon>Bacteria</taxon>
        <taxon>Pseudomonadati</taxon>
        <taxon>Pseudomonadota</taxon>
        <taxon>Alphaproteobacteria</taxon>
        <taxon>Caulobacterales</taxon>
        <taxon>Caulobacteraceae</taxon>
        <taxon>Brevundimonas</taxon>
    </lineage>
</organism>
<dbReference type="SUPFAM" id="SSF51569">
    <property type="entry name" value="Aldolase"/>
    <property type="match status" value="1"/>
</dbReference>
<protein>
    <submittedName>
        <fullName evidence="2">N-acetylneuraminate synthase</fullName>
    </submittedName>
</protein>